<evidence type="ECO:0000313" key="3">
    <source>
        <dbReference type="Proteomes" id="UP000270219"/>
    </source>
</evidence>
<reference evidence="2 3" key="1">
    <citation type="submission" date="2018-10" db="EMBL/GenBank/DDBJ databases">
        <title>Oceanobacillus sp. YLB-02 draft genome.</title>
        <authorList>
            <person name="Yu L."/>
        </authorList>
    </citation>
    <scope>NUCLEOTIDE SEQUENCE [LARGE SCALE GENOMIC DNA]</scope>
    <source>
        <strain evidence="2 3">YLB-02</strain>
    </source>
</reference>
<dbReference type="Proteomes" id="UP000270219">
    <property type="component" value="Unassembled WGS sequence"/>
</dbReference>
<protein>
    <submittedName>
        <fullName evidence="2">Lipocalin-like domain-containing protein</fullName>
    </submittedName>
</protein>
<keyword evidence="3" id="KW-1185">Reference proteome</keyword>
<dbReference type="RefSeq" id="WP_121523568.1">
    <property type="nucleotide sequence ID" value="NZ_RCHR01000004.1"/>
</dbReference>
<comment type="caution">
    <text evidence="2">The sequence shown here is derived from an EMBL/GenBank/DDBJ whole genome shotgun (WGS) entry which is preliminary data.</text>
</comment>
<evidence type="ECO:0000313" key="2">
    <source>
        <dbReference type="EMBL" id="RLL43781.1"/>
    </source>
</evidence>
<sequence length="147" mass="16536">MDFKKEALVGTWSLVSYHVTDDQGNKTYPMGEDCSGFIMYHPDGYMSAQMMQQGRPAYASGSLHTGTQEEMAAAAEGYLAYCGPYEVDEEKQIVTHHMSVSMNPTWLGDTQPRYVKLKEDDTIEISSPPIIVDGKEQQTTLVWKRTK</sequence>
<accession>A0A498DCC3</accession>
<dbReference type="Pfam" id="PF13924">
    <property type="entry name" value="Lipocalin_5"/>
    <property type="match status" value="1"/>
</dbReference>
<dbReference type="OrthoDB" id="118834at2"/>
<name>A0A498DCC3_9BACI</name>
<dbReference type="InterPro" id="IPR024311">
    <property type="entry name" value="Lipocalin-like"/>
</dbReference>
<dbReference type="AlphaFoldDB" id="A0A498DCC3"/>
<evidence type="ECO:0000259" key="1">
    <source>
        <dbReference type="Pfam" id="PF13924"/>
    </source>
</evidence>
<gene>
    <name evidence="2" type="ORF">D8M04_12770</name>
</gene>
<dbReference type="EMBL" id="RCHR01000004">
    <property type="protein sequence ID" value="RLL43781.1"/>
    <property type="molecule type" value="Genomic_DNA"/>
</dbReference>
<organism evidence="2 3">
    <name type="scientific">Oceanobacillus piezotolerans</name>
    <dbReference type="NCBI Taxonomy" id="2448030"/>
    <lineage>
        <taxon>Bacteria</taxon>
        <taxon>Bacillati</taxon>
        <taxon>Bacillota</taxon>
        <taxon>Bacilli</taxon>
        <taxon>Bacillales</taxon>
        <taxon>Bacillaceae</taxon>
        <taxon>Oceanobacillus</taxon>
    </lineage>
</organism>
<proteinExistence type="predicted"/>
<feature type="domain" description="Lipocalin-like" evidence="1">
    <location>
        <begin position="9"/>
        <end position="145"/>
    </location>
</feature>